<feature type="transmembrane region" description="Helical" evidence="4">
    <location>
        <begin position="55"/>
        <end position="79"/>
    </location>
</feature>
<evidence type="ECO:0000256" key="1">
    <source>
        <dbReference type="ARBA" id="ARBA00008655"/>
    </source>
</evidence>
<dbReference type="GO" id="GO:0016746">
    <property type="term" value="F:acyltransferase activity"/>
    <property type="evidence" value="ECO:0007669"/>
    <property type="project" value="UniProtKB-KW"/>
</dbReference>
<keyword evidence="2" id="KW-0808">Transferase</keyword>
<comment type="similarity">
    <text evidence="1">Belongs to the 1-acyl-sn-glycerol-3-phosphate acyltransferase family.</text>
</comment>
<dbReference type="PANTHER" id="PTHR10983">
    <property type="entry name" value="1-ACYLGLYCEROL-3-PHOSPHATE ACYLTRANSFERASE-RELATED"/>
    <property type="match status" value="1"/>
</dbReference>
<name>A0A8J5NCM8_HOMAM</name>
<dbReference type="Pfam" id="PF16076">
    <property type="entry name" value="Acyltransf_C"/>
    <property type="match status" value="1"/>
</dbReference>
<dbReference type="PANTHER" id="PTHR10983:SF73">
    <property type="entry name" value="1-ACYL-SN-GLYCEROL-3-PHOSPHATE ACYLTRANSFERASE EPSILON"/>
    <property type="match status" value="1"/>
</dbReference>
<dbReference type="InterPro" id="IPR032098">
    <property type="entry name" value="Acyltransf_C"/>
</dbReference>
<feature type="domain" description="Acyltransferase C-terminal" evidence="5">
    <location>
        <begin position="81"/>
        <end position="131"/>
    </location>
</feature>
<keyword evidence="4" id="KW-0812">Transmembrane</keyword>
<gene>
    <name evidence="6" type="primary">AGPAT5-L</name>
    <name evidence="6" type="ORF">Hamer_G008219</name>
</gene>
<keyword evidence="3 6" id="KW-0012">Acyltransferase</keyword>
<evidence type="ECO:0000256" key="2">
    <source>
        <dbReference type="ARBA" id="ARBA00022679"/>
    </source>
</evidence>
<dbReference type="AlphaFoldDB" id="A0A8J5NCM8"/>
<evidence type="ECO:0000313" key="6">
    <source>
        <dbReference type="EMBL" id="KAG7177580.1"/>
    </source>
</evidence>
<feature type="transmembrane region" description="Helical" evidence="4">
    <location>
        <begin position="148"/>
        <end position="169"/>
    </location>
</feature>
<feature type="transmembrane region" description="Helical" evidence="4">
    <location>
        <begin position="176"/>
        <end position="194"/>
    </location>
</feature>
<comment type="caution">
    <text evidence="6">The sequence shown here is derived from an EMBL/GenBank/DDBJ whole genome shotgun (WGS) entry which is preliminary data.</text>
</comment>
<evidence type="ECO:0000256" key="3">
    <source>
        <dbReference type="ARBA" id="ARBA00023315"/>
    </source>
</evidence>
<keyword evidence="4" id="KW-0472">Membrane</keyword>
<dbReference type="GO" id="GO:0036149">
    <property type="term" value="P:phosphatidylinositol acyl-chain remodeling"/>
    <property type="evidence" value="ECO:0007669"/>
    <property type="project" value="TreeGrafter"/>
</dbReference>
<dbReference type="Proteomes" id="UP000747542">
    <property type="component" value="Unassembled WGS sequence"/>
</dbReference>
<proteinExistence type="inferred from homology"/>
<keyword evidence="4" id="KW-1133">Transmembrane helix</keyword>
<organism evidence="6 7">
    <name type="scientific">Homarus americanus</name>
    <name type="common">American lobster</name>
    <dbReference type="NCBI Taxonomy" id="6706"/>
    <lineage>
        <taxon>Eukaryota</taxon>
        <taxon>Metazoa</taxon>
        <taxon>Ecdysozoa</taxon>
        <taxon>Arthropoda</taxon>
        <taxon>Crustacea</taxon>
        <taxon>Multicrustacea</taxon>
        <taxon>Malacostraca</taxon>
        <taxon>Eumalacostraca</taxon>
        <taxon>Eucarida</taxon>
        <taxon>Decapoda</taxon>
        <taxon>Pleocyemata</taxon>
        <taxon>Astacidea</taxon>
        <taxon>Nephropoidea</taxon>
        <taxon>Nephropidae</taxon>
        <taxon>Homarus</taxon>
    </lineage>
</organism>
<sequence length="198" mass="22561">MRTYCQEGGPGCGSSSCETLGNILKKVFVREELQDFCDLSDASVKNFCGEIFLRWNLICSSVYSLLSSMLLFQLLQFLIEFLLGKCKKVHIHIRRIPMTEIPKEEEALKVWLHDLYIEKDELAENFFTKDSEKRASVQKRLGGCVSHLSPWSTLCSFLFFSAVTVPIICTSIGRQVYLYLLIYGTLGSYGWLAIRSVC</sequence>
<dbReference type="EMBL" id="JAHLQT010001931">
    <property type="protein sequence ID" value="KAG7177580.1"/>
    <property type="molecule type" value="Genomic_DNA"/>
</dbReference>
<keyword evidence="7" id="KW-1185">Reference proteome</keyword>
<evidence type="ECO:0000313" key="7">
    <source>
        <dbReference type="Proteomes" id="UP000747542"/>
    </source>
</evidence>
<evidence type="ECO:0000256" key="4">
    <source>
        <dbReference type="SAM" id="Phobius"/>
    </source>
</evidence>
<dbReference type="GO" id="GO:0005739">
    <property type="term" value="C:mitochondrion"/>
    <property type="evidence" value="ECO:0007669"/>
    <property type="project" value="TreeGrafter"/>
</dbReference>
<evidence type="ECO:0000259" key="5">
    <source>
        <dbReference type="Pfam" id="PF16076"/>
    </source>
</evidence>
<protein>
    <submittedName>
        <fullName evidence="6">1-acyl-sn-glycerol-3-phosphate acyltransferase epsilon-like</fullName>
    </submittedName>
</protein>
<reference evidence="6" key="1">
    <citation type="journal article" date="2021" name="Sci. Adv.">
        <title>The American lobster genome reveals insights on longevity, neural, and immune adaptations.</title>
        <authorList>
            <person name="Polinski J.M."/>
            <person name="Zimin A.V."/>
            <person name="Clark K.F."/>
            <person name="Kohn A.B."/>
            <person name="Sadowski N."/>
            <person name="Timp W."/>
            <person name="Ptitsyn A."/>
            <person name="Khanna P."/>
            <person name="Romanova D.Y."/>
            <person name="Williams P."/>
            <person name="Greenwood S.J."/>
            <person name="Moroz L.L."/>
            <person name="Walt D.R."/>
            <person name="Bodnar A.G."/>
        </authorList>
    </citation>
    <scope>NUCLEOTIDE SEQUENCE</scope>
    <source>
        <strain evidence="6">GMGI-L3</strain>
    </source>
</reference>
<dbReference type="GO" id="GO:0005783">
    <property type="term" value="C:endoplasmic reticulum"/>
    <property type="evidence" value="ECO:0007669"/>
    <property type="project" value="TreeGrafter"/>
</dbReference>
<accession>A0A8J5NCM8</accession>